<dbReference type="SMART" id="SM00066">
    <property type="entry name" value="GAL4"/>
    <property type="match status" value="1"/>
</dbReference>
<feature type="compositionally biased region" description="Low complexity" evidence="2">
    <location>
        <begin position="72"/>
        <end position="87"/>
    </location>
</feature>
<evidence type="ECO:0000256" key="1">
    <source>
        <dbReference type="ARBA" id="ARBA00023242"/>
    </source>
</evidence>
<dbReference type="CDD" id="cd00067">
    <property type="entry name" value="GAL4"/>
    <property type="match status" value="1"/>
</dbReference>
<feature type="region of interest" description="Disordered" evidence="2">
    <location>
        <begin position="61"/>
        <end position="125"/>
    </location>
</feature>
<evidence type="ECO:0000256" key="2">
    <source>
        <dbReference type="SAM" id="MobiDB-lite"/>
    </source>
</evidence>
<gene>
    <name evidence="4" type="ORF">J3D65DRAFT_277232</name>
</gene>
<dbReference type="PROSITE" id="PS50048">
    <property type="entry name" value="ZN2_CY6_FUNGAL_2"/>
    <property type="match status" value="1"/>
</dbReference>
<keyword evidence="5" id="KW-1185">Reference proteome</keyword>
<dbReference type="InterPro" id="IPR052400">
    <property type="entry name" value="Zn2-C6_fungal_TF"/>
</dbReference>
<dbReference type="PANTHER" id="PTHR47657">
    <property type="entry name" value="STEROL REGULATORY ELEMENT-BINDING PROTEIN ECM22"/>
    <property type="match status" value="1"/>
</dbReference>
<dbReference type="EMBL" id="JBBPEH010000004">
    <property type="protein sequence ID" value="KAK7539363.1"/>
    <property type="molecule type" value="Genomic_DNA"/>
</dbReference>
<evidence type="ECO:0000313" key="5">
    <source>
        <dbReference type="Proteomes" id="UP001360953"/>
    </source>
</evidence>
<sequence>MTSQTKTKRAHRKSRAGCTTCKRRRVKCDEQKPCGNCVRFGVPCDLAPGVVSDIPAVVQIRRGRGRPRKDWTSTSTTPPSSTNQSPNEKSLPEPLLQFPENGVPSPPTSAEAVATPESTTGTTALYQPPCATLPLINVDDAEPLLHFVQYTAATLAGQGDGGNMCRILRFWERNAPQIGLRWPFAQHLILSVASFHLSELVLEQEGASSGHKKPDGDAGDPEGLRHPLLRRTRDEYLALAQHHFSSGLAGFTCLMAHPDTSNCGALYLSAIMVSYCTFAAGPTSANDLLVCSLDDGDGSEDHQSIPFVHGLRIIYASFTPEVLFAGLLAPLGPSGKGESPEPPLPVCIRDGFKRIDWEPALNGLRDFIGQSPDQEGFAACLGALEDLAAIFAANYGCGPDGSYHGEPSNQFVFGWLYRIRNDFVGRICARDPRALLLVAFYAVLLDSSTTVQQGWYIRRWSRHLVARVGELLPEESELEERMRWPREMTALEVCDCGSGM</sequence>
<feature type="compositionally biased region" description="Polar residues" evidence="2">
    <location>
        <begin position="116"/>
        <end position="125"/>
    </location>
</feature>
<dbReference type="Pfam" id="PF00172">
    <property type="entry name" value="Zn_clus"/>
    <property type="match status" value="1"/>
</dbReference>
<dbReference type="InterPro" id="IPR001138">
    <property type="entry name" value="Zn2Cys6_DnaBD"/>
</dbReference>
<reference evidence="4 5" key="1">
    <citation type="submission" date="2024-04" db="EMBL/GenBank/DDBJ databases">
        <title>Phyllosticta paracitricarpa is synonymous to the EU quarantine fungus P. citricarpa based on phylogenomic analyses.</title>
        <authorList>
            <consortium name="Lawrence Berkeley National Laboratory"/>
            <person name="Van ingen-buijs V.A."/>
            <person name="Van westerhoven A.C."/>
            <person name="Haridas S."/>
            <person name="Skiadas P."/>
            <person name="Martin F."/>
            <person name="Groenewald J.Z."/>
            <person name="Crous P.W."/>
            <person name="Seidl M.F."/>
        </authorList>
    </citation>
    <scope>NUCLEOTIDE SEQUENCE [LARGE SCALE GENOMIC DNA]</scope>
    <source>
        <strain evidence="4 5">CPC 17464</strain>
    </source>
</reference>
<dbReference type="Gene3D" id="4.10.240.10">
    <property type="entry name" value="Zn(2)-C6 fungal-type DNA-binding domain"/>
    <property type="match status" value="1"/>
</dbReference>
<accession>A0ABR1LVY9</accession>
<name>A0ABR1LVY9_9PEZI</name>
<dbReference type="PROSITE" id="PS00463">
    <property type="entry name" value="ZN2_CY6_FUNGAL_1"/>
    <property type="match status" value="1"/>
</dbReference>
<protein>
    <recommendedName>
        <fullName evidence="3">Zn(2)-C6 fungal-type domain-containing protein</fullName>
    </recommendedName>
</protein>
<evidence type="ECO:0000259" key="3">
    <source>
        <dbReference type="PROSITE" id="PS50048"/>
    </source>
</evidence>
<dbReference type="Proteomes" id="UP001360953">
    <property type="component" value="Unassembled WGS sequence"/>
</dbReference>
<keyword evidence="1" id="KW-0539">Nucleus</keyword>
<dbReference type="SUPFAM" id="SSF57701">
    <property type="entry name" value="Zn2/Cys6 DNA-binding domain"/>
    <property type="match status" value="1"/>
</dbReference>
<proteinExistence type="predicted"/>
<dbReference type="InterPro" id="IPR036864">
    <property type="entry name" value="Zn2-C6_fun-type_DNA-bd_sf"/>
</dbReference>
<organism evidence="4 5">
    <name type="scientific">Phyllosticta citribraziliensis</name>
    <dbReference type="NCBI Taxonomy" id="989973"/>
    <lineage>
        <taxon>Eukaryota</taxon>
        <taxon>Fungi</taxon>
        <taxon>Dikarya</taxon>
        <taxon>Ascomycota</taxon>
        <taxon>Pezizomycotina</taxon>
        <taxon>Dothideomycetes</taxon>
        <taxon>Dothideomycetes incertae sedis</taxon>
        <taxon>Botryosphaeriales</taxon>
        <taxon>Phyllostictaceae</taxon>
        <taxon>Phyllosticta</taxon>
    </lineage>
</organism>
<feature type="region of interest" description="Disordered" evidence="2">
    <location>
        <begin position="206"/>
        <end position="225"/>
    </location>
</feature>
<dbReference type="GeneID" id="92027932"/>
<dbReference type="PANTHER" id="PTHR47657:SF13">
    <property type="entry name" value="ZN(2)-C6 FUNGAL-TYPE DOMAIN-CONTAINING PROTEIN-RELATED"/>
    <property type="match status" value="1"/>
</dbReference>
<evidence type="ECO:0000313" key="4">
    <source>
        <dbReference type="EMBL" id="KAK7539363.1"/>
    </source>
</evidence>
<feature type="domain" description="Zn(2)-C6 fungal-type" evidence="3">
    <location>
        <begin position="17"/>
        <end position="46"/>
    </location>
</feature>
<dbReference type="RefSeq" id="XP_066656634.1">
    <property type="nucleotide sequence ID" value="XM_066795026.1"/>
</dbReference>
<comment type="caution">
    <text evidence="4">The sequence shown here is derived from an EMBL/GenBank/DDBJ whole genome shotgun (WGS) entry which is preliminary data.</text>
</comment>